<dbReference type="InterPro" id="IPR008593">
    <property type="entry name" value="Dam_MeTrfase"/>
</dbReference>
<evidence type="ECO:0000313" key="1">
    <source>
        <dbReference type="EMBL" id="DAF90327.1"/>
    </source>
</evidence>
<name>A0A8S5U776_9CAUD</name>
<dbReference type="Pfam" id="PF05869">
    <property type="entry name" value="Dam"/>
    <property type="match status" value="1"/>
</dbReference>
<reference evidence="1" key="1">
    <citation type="journal article" date="2021" name="Proc. Natl. Acad. Sci. U.S.A.">
        <title>A Catalog of Tens of Thousands of Viruses from Human Metagenomes Reveals Hidden Associations with Chronic Diseases.</title>
        <authorList>
            <person name="Tisza M.J."/>
            <person name="Buck C.B."/>
        </authorList>
    </citation>
    <scope>NUCLEOTIDE SEQUENCE</scope>
    <source>
        <strain evidence="1">CtsQA11</strain>
    </source>
</reference>
<dbReference type="GO" id="GO:0003677">
    <property type="term" value="F:DNA binding"/>
    <property type="evidence" value="ECO:0007669"/>
    <property type="project" value="InterPro"/>
</dbReference>
<dbReference type="GO" id="GO:0009007">
    <property type="term" value="F:site-specific DNA-methyltransferase (adenine-specific) activity"/>
    <property type="evidence" value="ECO:0007669"/>
    <property type="project" value="InterPro"/>
</dbReference>
<organism evidence="1">
    <name type="scientific">Myoviridae sp. ctsQA11</name>
    <dbReference type="NCBI Taxonomy" id="2825193"/>
    <lineage>
        <taxon>Viruses</taxon>
        <taxon>Duplodnaviria</taxon>
        <taxon>Heunggongvirae</taxon>
        <taxon>Uroviricota</taxon>
        <taxon>Caudoviricetes</taxon>
    </lineage>
</organism>
<dbReference type="EMBL" id="BK016026">
    <property type="protein sequence ID" value="DAF90327.1"/>
    <property type="molecule type" value="Genomic_DNA"/>
</dbReference>
<dbReference type="GO" id="GO:0009307">
    <property type="term" value="P:DNA restriction-modification system"/>
    <property type="evidence" value="ECO:0007669"/>
    <property type="project" value="InterPro"/>
</dbReference>
<proteinExistence type="predicted"/>
<sequence length="143" mass="16905">MEKCLFSSNSNQWATPKYIFDELNKEFDFTLDPCADAKNHKCEKFFTKNENGLAQDWGGMRVFCNPPYGREIYQWVEKSYREGHKENTLVVLLVPARTDTKWFQDFVYHRSEIRFLRGRLKFGDSKNSAPFPSMIVIFRGPKM</sequence>
<protein>
    <submittedName>
        <fullName evidence="1">DNA N-6-adenine-methyltransferase</fullName>
    </submittedName>
</protein>
<accession>A0A8S5U776</accession>